<keyword evidence="1" id="KW-0472">Membrane</keyword>
<accession>A0A101M347</accession>
<keyword evidence="2" id="KW-0496">Mitochondrion</keyword>
<keyword evidence="1" id="KW-0812">Transmembrane</keyword>
<feature type="transmembrane region" description="Helical" evidence="1">
    <location>
        <begin position="6"/>
        <end position="25"/>
    </location>
</feature>
<sequence>MSVVIERLVFSSIVVSGFIYQMLLVRARMLLVRAC</sequence>
<proteinExistence type="predicted"/>
<name>A0A101M347_PICGL</name>
<protein>
    <submittedName>
        <fullName evidence="2">Uncharacterized protein</fullName>
    </submittedName>
</protein>
<dbReference type="AlphaFoldDB" id="A0A101M347"/>
<organism evidence="2">
    <name type="scientific">Picea glauca</name>
    <name type="common">White spruce</name>
    <name type="synonym">Pinus glauca</name>
    <dbReference type="NCBI Taxonomy" id="3330"/>
    <lineage>
        <taxon>Eukaryota</taxon>
        <taxon>Viridiplantae</taxon>
        <taxon>Streptophyta</taxon>
        <taxon>Embryophyta</taxon>
        <taxon>Tracheophyta</taxon>
        <taxon>Spermatophyta</taxon>
        <taxon>Pinopsida</taxon>
        <taxon>Pinidae</taxon>
        <taxon>Conifers I</taxon>
        <taxon>Pinales</taxon>
        <taxon>Pinaceae</taxon>
        <taxon>Picea</taxon>
    </lineage>
</organism>
<keyword evidence="1" id="KW-1133">Transmembrane helix</keyword>
<dbReference type="EMBL" id="LKAM01000002">
    <property type="protein sequence ID" value="KUM50072.1"/>
    <property type="molecule type" value="Genomic_DNA"/>
</dbReference>
<geneLocation type="mitochondrion" evidence="2"/>
<evidence type="ECO:0000313" key="2">
    <source>
        <dbReference type="EMBL" id="KUM50072.1"/>
    </source>
</evidence>
<gene>
    <name evidence="2" type="ORF">ABT39_MTgene3300</name>
</gene>
<reference evidence="2" key="1">
    <citation type="journal article" date="2015" name="Genome Biol. Evol.">
        <title>Organellar Genomes of White Spruce (Picea glauca): Assembly and Annotation.</title>
        <authorList>
            <person name="Jackman S.D."/>
            <person name="Warren R.L."/>
            <person name="Gibb E.A."/>
            <person name="Vandervalk B.P."/>
            <person name="Mohamadi H."/>
            <person name="Chu J."/>
            <person name="Raymond A."/>
            <person name="Pleasance S."/>
            <person name="Coope R."/>
            <person name="Wildung M.R."/>
            <person name="Ritland C.E."/>
            <person name="Bousquet J."/>
            <person name="Jones S.J."/>
            <person name="Bohlmann J."/>
            <person name="Birol I."/>
        </authorList>
    </citation>
    <scope>NUCLEOTIDE SEQUENCE [LARGE SCALE GENOMIC DNA]</scope>
    <source>
        <tissue evidence="2">Flushing bud</tissue>
    </source>
</reference>
<comment type="caution">
    <text evidence="2">The sequence shown here is derived from an EMBL/GenBank/DDBJ whole genome shotgun (WGS) entry which is preliminary data.</text>
</comment>
<evidence type="ECO:0000256" key="1">
    <source>
        <dbReference type="SAM" id="Phobius"/>
    </source>
</evidence>